<evidence type="ECO:0000256" key="6">
    <source>
        <dbReference type="HAMAP-Rule" id="MF_00900"/>
    </source>
</evidence>
<feature type="binding site" evidence="7">
    <location>
        <begin position="251"/>
        <end position="254"/>
    </location>
    <ligand>
        <name>GTP</name>
        <dbReference type="ChEBI" id="CHEBI:37565"/>
    </ligand>
</feature>
<feature type="domain" description="Hflx-type G" evidence="9">
    <location>
        <begin position="199"/>
        <end position="365"/>
    </location>
</feature>
<keyword evidence="4 8" id="KW-0460">Magnesium</keyword>
<evidence type="ECO:0000259" key="9">
    <source>
        <dbReference type="PROSITE" id="PS51705"/>
    </source>
</evidence>
<dbReference type="FunFam" id="3.40.50.11060:FF:000001">
    <property type="entry name" value="GTPase HflX"/>
    <property type="match status" value="1"/>
</dbReference>
<dbReference type="EMBL" id="SNYM01000004">
    <property type="protein sequence ID" value="TDQ49326.1"/>
    <property type="molecule type" value="Genomic_DNA"/>
</dbReference>
<dbReference type="GO" id="GO:0046872">
    <property type="term" value="F:metal ion binding"/>
    <property type="evidence" value="ECO:0007669"/>
    <property type="project" value="UniProtKB-KW"/>
</dbReference>
<evidence type="ECO:0000256" key="4">
    <source>
        <dbReference type="ARBA" id="ARBA00022842"/>
    </source>
</evidence>
<dbReference type="InterPro" id="IPR045498">
    <property type="entry name" value="HflX_C"/>
</dbReference>
<name>A0A4R6UST7_9GAMM</name>
<dbReference type="InterPro" id="IPR025121">
    <property type="entry name" value="GTPase_HflX_N"/>
</dbReference>
<feature type="binding site" evidence="7">
    <location>
        <begin position="230"/>
        <end position="234"/>
    </location>
    <ligand>
        <name>GTP</name>
        <dbReference type="ChEBI" id="CHEBI:37565"/>
    </ligand>
</feature>
<dbReference type="AlphaFoldDB" id="A0A4R6UST7"/>
<feature type="binding site" evidence="7">
    <location>
        <begin position="205"/>
        <end position="212"/>
    </location>
    <ligand>
        <name>GTP</name>
        <dbReference type="ChEBI" id="CHEBI:37565"/>
    </ligand>
</feature>
<evidence type="ECO:0000256" key="8">
    <source>
        <dbReference type="PIRSR" id="PIRSR006809-2"/>
    </source>
</evidence>
<dbReference type="PIRSF" id="PIRSF006809">
    <property type="entry name" value="GTP-binding_hflX_prd"/>
    <property type="match status" value="1"/>
</dbReference>
<dbReference type="GO" id="GO:0005737">
    <property type="term" value="C:cytoplasm"/>
    <property type="evidence" value="ECO:0007669"/>
    <property type="project" value="UniProtKB-SubCell"/>
</dbReference>
<dbReference type="Gene3D" id="3.40.50.300">
    <property type="entry name" value="P-loop containing nucleotide triphosphate hydrolases"/>
    <property type="match status" value="1"/>
</dbReference>
<dbReference type="OrthoDB" id="9812272at2"/>
<dbReference type="Gene3D" id="3.40.50.11060">
    <property type="entry name" value="GTPase HflX, N-terminal domain"/>
    <property type="match status" value="1"/>
</dbReference>
<dbReference type="Gene3D" id="6.10.250.2860">
    <property type="match status" value="1"/>
</dbReference>
<keyword evidence="11" id="KW-1185">Reference proteome</keyword>
<dbReference type="InterPro" id="IPR030394">
    <property type="entry name" value="G_HFLX_dom"/>
</dbReference>
<dbReference type="FunFam" id="3.40.50.300:FF:000173">
    <property type="entry name" value="GTPase HflX"/>
    <property type="match status" value="1"/>
</dbReference>
<dbReference type="InterPro" id="IPR006073">
    <property type="entry name" value="GTP-bd"/>
</dbReference>
<dbReference type="InterPro" id="IPR042108">
    <property type="entry name" value="GTPase_HflX_N_sf"/>
</dbReference>
<feature type="binding site" evidence="8">
    <location>
        <position position="212"/>
    </location>
    <ligand>
        <name>Mg(2+)</name>
        <dbReference type="ChEBI" id="CHEBI:18420"/>
    </ligand>
</feature>
<feature type="binding site" evidence="7">
    <location>
        <begin position="317"/>
        <end position="320"/>
    </location>
    <ligand>
        <name>GTP</name>
        <dbReference type="ChEBI" id="CHEBI:37565"/>
    </ligand>
</feature>
<dbReference type="InterPro" id="IPR016496">
    <property type="entry name" value="GTPase_HflX"/>
</dbReference>
<dbReference type="PRINTS" id="PR00326">
    <property type="entry name" value="GTP1OBG"/>
</dbReference>
<evidence type="ECO:0000256" key="7">
    <source>
        <dbReference type="PIRSR" id="PIRSR006809-1"/>
    </source>
</evidence>
<dbReference type="NCBIfam" id="NF008280">
    <property type="entry name" value="PRK11058.1"/>
    <property type="match status" value="1"/>
</dbReference>
<dbReference type="InterPro" id="IPR027417">
    <property type="entry name" value="P-loop_NTPase"/>
</dbReference>
<dbReference type="GO" id="GO:0097216">
    <property type="term" value="F:guanosine tetraphosphate binding"/>
    <property type="evidence" value="ECO:0007669"/>
    <property type="project" value="UniProtKB-ARBA"/>
</dbReference>
<dbReference type="InterPro" id="IPR035647">
    <property type="entry name" value="EFG_III/V"/>
</dbReference>
<dbReference type="CDD" id="cd01878">
    <property type="entry name" value="HflX"/>
    <property type="match status" value="1"/>
</dbReference>
<dbReference type="GO" id="GO:0005525">
    <property type="term" value="F:GTP binding"/>
    <property type="evidence" value="ECO:0007669"/>
    <property type="project" value="UniProtKB-UniRule"/>
</dbReference>
<dbReference type="SUPFAM" id="SSF52540">
    <property type="entry name" value="P-loop containing nucleoside triphosphate hydrolases"/>
    <property type="match status" value="1"/>
</dbReference>
<dbReference type="Pfam" id="PF01926">
    <property type="entry name" value="MMR_HSR1"/>
    <property type="match status" value="1"/>
</dbReference>
<reference evidence="10 11" key="1">
    <citation type="submission" date="2019-03" db="EMBL/GenBank/DDBJ databases">
        <title>Genomic Encyclopedia of Type Strains, Phase IV (KMG-IV): sequencing the most valuable type-strain genomes for metagenomic binning, comparative biology and taxonomic classification.</title>
        <authorList>
            <person name="Goeker M."/>
        </authorList>
    </citation>
    <scope>NUCLEOTIDE SEQUENCE [LARGE SCALE GENOMIC DNA]</scope>
    <source>
        <strain evidence="10 11">DSM 103792</strain>
    </source>
</reference>
<proteinExistence type="inferred from homology"/>
<dbReference type="Pfam" id="PF13167">
    <property type="entry name" value="GTP-bdg_N"/>
    <property type="match status" value="1"/>
</dbReference>
<comment type="caution">
    <text evidence="10">The sequence shown here is derived from an EMBL/GenBank/DDBJ whole genome shotgun (WGS) entry which is preliminary data.</text>
</comment>
<keyword evidence="3 6" id="KW-0547">Nucleotide-binding</keyword>
<dbReference type="Pfam" id="PF19275">
    <property type="entry name" value="HflX_C"/>
    <property type="match status" value="1"/>
</dbReference>
<dbReference type="GO" id="GO:0003924">
    <property type="term" value="F:GTPase activity"/>
    <property type="evidence" value="ECO:0007669"/>
    <property type="project" value="UniProtKB-UniRule"/>
</dbReference>
<keyword evidence="2 8" id="KW-0479">Metal-binding</keyword>
<gene>
    <name evidence="6" type="primary">hflX</name>
    <name evidence="10" type="ORF">EV696_10430</name>
</gene>
<comment type="subcellular location">
    <subcellularLocation>
        <location evidence="6">Cytoplasm</location>
    </subcellularLocation>
    <text evidence="6">May associate with membranes.</text>
</comment>
<keyword evidence="1 6" id="KW-0963">Cytoplasm</keyword>
<accession>A0A4R6UST7</accession>
<evidence type="ECO:0000256" key="1">
    <source>
        <dbReference type="ARBA" id="ARBA00022490"/>
    </source>
</evidence>
<comment type="similarity">
    <text evidence="6">Belongs to the TRAFAC class OBG-HflX-like GTPase superfamily. HflX GTPase family.</text>
</comment>
<sequence>MFDRHAGGEAAILVHLDFSSGDQAEDVAELQELVRSAGLTVLQLVTGSRKQPDPRYFLGEGKAEELRAAVQAHKAEVAIINHQMSPAQERNLERLIQCRVVDRVGLILDIFAQRAQTHEGKLQVELAQLKHLSTRLVRGWTHLDRQRGGGVGMRGPGETQLETDRRLVMAKIDQIEKRLLKVAETREQSRRSRRRNEVKTVSLVGYTNAGKSTLFNALTESGVYAADQLFATLDPTLRRLPIEQTQVLAADTVGFIRHLPHDLVHAFKATLTETREADLLLHVVDAADPLRDDKIASVKAVLQEIGAEDVPSITVFNKIDCLPDMAPRIECDENGMPVRAFVSAVTGAGLSELLDAIEERVVNTRVELTLILPPEAAKLRAKLFALQAVQHESIDEDGAFHLFLQIDAVEWARLRHDPQARPYLPEISQHTEADDWTAATQLEH</sequence>
<protein>
    <recommendedName>
        <fullName evidence="6">GTPase HflX</fullName>
    </recommendedName>
    <alternativeName>
        <fullName evidence="6">GTP-binding protein HflX</fullName>
    </alternativeName>
</protein>
<dbReference type="Proteomes" id="UP000295375">
    <property type="component" value="Unassembled WGS sequence"/>
</dbReference>
<evidence type="ECO:0000256" key="5">
    <source>
        <dbReference type="ARBA" id="ARBA00023134"/>
    </source>
</evidence>
<dbReference type="InterPro" id="IPR032305">
    <property type="entry name" value="GTP-bd_M"/>
</dbReference>
<comment type="subunit">
    <text evidence="6">Monomer. Associates with the 50S ribosomal subunit.</text>
</comment>
<dbReference type="PANTHER" id="PTHR10229:SF0">
    <property type="entry name" value="GTP-BINDING PROTEIN 6-RELATED"/>
    <property type="match status" value="1"/>
</dbReference>
<dbReference type="GO" id="GO:0043022">
    <property type="term" value="F:ribosome binding"/>
    <property type="evidence" value="ECO:0007669"/>
    <property type="project" value="TreeGrafter"/>
</dbReference>
<dbReference type="RefSeq" id="WP_133588816.1">
    <property type="nucleotide sequence ID" value="NZ_CP037953.1"/>
</dbReference>
<organism evidence="10 11">
    <name type="scientific">Permianibacter aggregans</name>
    <dbReference type="NCBI Taxonomy" id="1510150"/>
    <lineage>
        <taxon>Bacteria</taxon>
        <taxon>Pseudomonadati</taxon>
        <taxon>Pseudomonadota</taxon>
        <taxon>Gammaproteobacteria</taxon>
        <taxon>Pseudomonadales</taxon>
        <taxon>Pseudomonadaceae</taxon>
        <taxon>Permianibacter</taxon>
    </lineage>
</organism>
<feature type="binding site" evidence="8">
    <location>
        <position position="232"/>
    </location>
    <ligand>
        <name>Mg(2+)</name>
        <dbReference type="ChEBI" id="CHEBI:18420"/>
    </ligand>
</feature>
<dbReference type="PANTHER" id="PTHR10229">
    <property type="entry name" value="GTP-BINDING PROTEIN HFLX"/>
    <property type="match status" value="1"/>
</dbReference>
<dbReference type="Pfam" id="PF16360">
    <property type="entry name" value="GTP-bdg_M"/>
    <property type="match status" value="1"/>
</dbReference>
<comment type="cofactor">
    <cofactor evidence="8">
        <name>Mg(2+)</name>
        <dbReference type="ChEBI" id="CHEBI:18420"/>
    </cofactor>
</comment>
<evidence type="ECO:0000256" key="3">
    <source>
        <dbReference type="ARBA" id="ARBA00022741"/>
    </source>
</evidence>
<evidence type="ECO:0000313" key="11">
    <source>
        <dbReference type="Proteomes" id="UP000295375"/>
    </source>
</evidence>
<keyword evidence="5 6" id="KW-0342">GTP-binding</keyword>
<comment type="function">
    <text evidence="6">GTPase that associates with the 50S ribosomal subunit and may have a role during protein synthesis or ribosome biogenesis.</text>
</comment>
<dbReference type="SUPFAM" id="SSF54980">
    <property type="entry name" value="EF-G C-terminal domain-like"/>
    <property type="match status" value="1"/>
</dbReference>
<dbReference type="NCBIfam" id="TIGR03156">
    <property type="entry name" value="GTP_HflX"/>
    <property type="match status" value="1"/>
</dbReference>
<dbReference type="PROSITE" id="PS51705">
    <property type="entry name" value="G_HFLX"/>
    <property type="match status" value="1"/>
</dbReference>
<evidence type="ECO:0000313" key="10">
    <source>
        <dbReference type="EMBL" id="TDQ49326.1"/>
    </source>
</evidence>
<dbReference type="HAMAP" id="MF_00900">
    <property type="entry name" value="GTPase_HflX"/>
    <property type="match status" value="1"/>
</dbReference>
<evidence type="ECO:0000256" key="2">
    <source>
        <dbReference type="ARBA" id="ARBA00022723"/>
    </source>
</evidence>